<organism evidence="4 5">
    <name type="scientific">Spirochaeta africana (strain ATCC 700263 / DSM 8902 / Z-7692)</name>
    <dbReference type="NCBI Taxonomy" id="889378"/>
    <lineage>
        <taxon>Bacteria</taxon>
        <taxon>Pseudomonadati</taxon>
        <taxon>Spirochaetota</taxon>
        <taxon>Spirochaetia</taxon>
        <taxon>Spirochaetales</taxon>
        <taxon>Spirochaetaceae</taxon>
        <taxon>Spirochaeta</taxon>
    </lineage>
</organism>
<dbReference type="Pfam" id="PF00106">
    <property type="entry name" value="adh_short"/>
    <property type="match status" value="1"/>
</dbReference>
<gene>
    <name evidence="4" type="ordered locus">Spiaf_0368</name>
</gene>
<dbReference type="eggNOG" id="COG0300">
    <property type="taxonomic scope" value="Bacteria"/>
</dbReference>
<dbReference type="InterPro" id="IPR036291">
    <property type="entry name" value="NAD(P)-bd_dom_sf"/>
</dbReference>
<dbReference type="GO" id="GO:0016491">
    <property type="term" value="F:oxidoreductase activity"/>
    <property type="evidence" value="ECO:0007669"/>
    <property type="project" value="UniProtKB-KW"/>
</dbReference>
<protein>
    <recommendedName>
        <fullName evidence="6">Short-chain dehydrogenase</fullName>
    </recommendedName>
</protein>
<dbReference type="Proteomes" id="UP000007383">
    <property type="component" value="Chromosome"/>
</dbReference>
<dbReference type="GO" id="GO:0016020">
    <property type="term" value="C:membrane"/>
    <property type="evidence" value="ECO:0007669"/>
    <property type="project" value="TreeGrafter"/>
</dbReference>
<dbReference type="STRING" id="889378.Spiaf_0368"/>
<evidence type="ECO:0000313" key="5">
    <source>
        <dbReference type="Proteomes" id="UP000007383"/>
    </source>
</evidence>
<dbReference type="PRINTS" id="PR00081">
    <property type="entry name" value="GDHRDH"/>
</dbReference>
<evidence type="ECO:0000256" key="2">
    <source>
        <dbReference type="ARBA" id="ARBA00023002"/>
    </source>
</evidence>
<reference evidence="5" key="1">
    <citation type="journal article" date="2013" name="Stand. Genomic Sci.">
        <title>Complete genome sequence of the halophilic bacterium Spirochaeta africana type strain (Z-7692(T)) from the alkaline Lake Magadi in the East African Rift.</title>
        <authorList>
            <person name="Liolos K."/>
            <person name="Abt B."/>
            <person name="Scheuner C."/>
            <person name="Teshima H."/>
            <person name="Held B."/>
            <person name="Lapidus A."/>
            <person name="Nolan M."/>
            <person name="Lucas S."/>
            <person name="Deshpande S."/>
            <person name="Cheng J.F."/>
            <person name="Tapia R."/>
            <person name="Goodwin L.A."/>
            <person name="Pitluck S."/>
            <person name="Pagani I."/>
            <person name="Ivanova N."/>
            <person name="Mavromatis K."/>
            <person name="Mikhailova N."/>
            <person name="Huntemann M."/>
            <person name="Pati A."/>
            <person name="Chen A."/>
            <person name="Palaniappan K."/>
            <person name="Land M."/>
            <person name="Rohde M."/>
            <person name="Tindall B.J."/>
            <person name="Detter J.C."/>
            <person name="Goker M."/>
            <person name="Bristow J."/>
            <person name="Eisen J.A."/>
            <person name="Markowitz V."/>
            <person name="Hugenholtz P."/>
            <person name="Woyke T."/>
            <person name="Klenk H.P."/>
            <person name="Kyrpides N.C."/>
        </authorList>
    </citation>
    <scope>NUCLEOTIDE SEQUENCE</scope>
    <source>
        <strain evidence="5">ATCC 700263 / DSM 8902 / Z-7692</strain>
    </source>
</reference>
<dbReference type="RefSeq" id="WP_014454471.1">
    <property type="nucleotide sequence ID" value="NC_017098.1"/>
</dbReference>
<dbReference type="Gene3D" id="3.40.50.720">
    <property type="entry name" value="NAD(P)-binding Rossmann-like Domain"/>
    <property type="match status" value="1"/>
</dbReference>
<dbReference type="HOGENOM" id="CLU_010194_2_1_12"/>
<dbReference type="OrthoDB" id="9808814at2"/>
<dbReference type="SUPFAM" id="SSF51735">
    <property type="entry name" value="NAD(P)-binding Rossmann-fold domains"/>
    <property type="match status" value="1"/>
</dbReference>
<dbReference type="PRINTS" id="PR00080">
    <property type="entry name" value="SDRFAMILY"/>
</dbReference>
<dbReference type="EMBL" id="CP003282">
    <property type="protein sequence ID" value="AFG36473.1"/>
    <property type="molecule type" value="Genomic_DNA"/>
</dbReference>
<dbReference type="KEGG" id="sfc:Spiaf_0368"/>
<dbReference type="InterPro" id="IPR002347">
    <property type="entry name" value="SDR_fam"/>
</dbReference>
<evidence type="ECO:0000256" key="1">
    <source>
        <dbReference type="ARBA" id="ARBA00006484"/>
    </source>
</evidence>
<dbReference type="PATRIC" id="fig|889378.3.peg.372"/>
<sequence>MNHRSPHIRQFAVVTGASAGLGRALAVEAASRGYRCILIARSSEGLHATADTIRASAPAGHWADCPVVLPLDLLSDSTAAADAILDACRLAGGHDRTGEPSIGLLINNAGMATQGVFAASPPAAVAAQLQLNLCTAVLLTRLLLPYIPAGGRILNISSTAGLCPGPGMAVYYATKAGLTSWSRALAVELRMRPVTVTTFCPGPLRTGFVAKAGVENRGYLRSAPTAEAAAAAAMRRAMGAGGMLVYPGRFRLLAALQHLVPQRLAIALVYREQRRRGVQFEQTAAPGGAGVV</sequence>
<evidence type="ECO:0000313" key="4">
    <source>
        <dbReference type="EMBL" id="AFG36473.1"/>
    </source>
</evidence>
<name>H9UG30_SPIAZ</name>
<keyword evidence="2" id="KW-0560">Oxidoreductase</keyword>
<accession>H9UG30</accession>
<dbReference type="PANTHER" id="PTHR44196">
    <property type="entry name" value="DEHYDROGENASE/REDUCTASE SDR FAMILY MEMBER 7B"/>
    <property type="match status" value="1"/>
</dbReference>
<comment type="similarity">
    <text evidence="1 3">Belongs to the short-chain dehydrogenases/reductases (SDR) family.</text>
</comment>
<dbReference type="CDD" id="cd05233">
    <property type="entry name" value="SDR_c"/>
    <property type="match status" value="1"/>
</dbReference>
<dbReference type="PANTHER" id="PTHR44196:SF2">
    <property type="entry name" value="SHORT-CHAIN DEHYDROGENASE-RELATED"/>
    <property type="match status" value="1"/>
</dbReference>
<evidence type="ECO:0000256" key="3">
    <source>
        <dbReference type="RuleBase" id="RU000363"/>
    </source>
</evidence>
<keyword evidence="5" id="KW-1185">Reference proteome</keyword>
<dbReference type="AlphaFoldDB" id="H9UG30"/>
<proteinExistence type="inferred from homology"/>
<evidence type="ECO:0008006" key="6">
    <source>
        <dbReference type="Google" id="ProtNLM"/>
    </source>
</evidence>